<dbReference type="GO" id="GO:0015031">
    <property type="term" value="P:protein transport"/>
    <property type="evidence" value="ECO:0007669"/>
    <property type="project" value="UniProtKB-KW"/>
</dbReference>
<dbReference type="AlphaFoldDB" id="A0AAE3GXV1"/>
<keyword evidence="3" id="KW-1003">Cell membrane</keyword>
<dbReference type="EMBL" id="JAMZMM010000662">
    <property type="protein sequence ID" value="MCP2732565.1"/>
    <property type="molecule type" value="Genomic_DNA"/>
</dbReference>
<dbReference type="Gene3D" id="3.30.420.270">
    <property type="match status" value="1"/>
</dbReference>
<evidence type="ECO:0000256" key="1">
    <source>
        <dbReference type="ARBA" id="ARBA00004162"/>
    </source>
</evidence>
<keyword evidence="5 8" id="KW-1133">Transmembrane helix</keyword>
<keyword evidence="10" id="KW-1185">Reference proteome</keyword>
<dbReference type="PANTHER" id="PTHR30558:SF3">
    <property type="entry name" value="BIOPOLYMER TRANSPORT PROTEIN EXBD-RELATED"/>
    <property type="match status" value="1"/>
</dbReference>
<evidence type="ECO:0000256" key="8">
    <source>
        <dbReference type="SAM" id="Phobius"/>
    </source>
</evidence>
<keyword evidence="7" id="KW-0653">Protein transport</keyword>
<dbReference type="Pfam" id="PF02472">
    <property type="entry name" value="ExbD"/>
    <property type="match status" value="1"/>
</dbReference>
<protein>
    <submittedName>
        <fullName evidence="9">Biopolymer transporter ExbD</fullName>
    </submittedName>
</protein>
<feature type="transmembrane region" description="Helical" evidence="8">
    <location>
        <begin position="20"/>
        <end position="38"/>
    </location>
</feature>
<name>A0AAE3GXV1_9CYAN</name>
<reference evidence="9" key="1">
    <citation type="submission" date="2022-06" db="EMBL/GenBank/DDBJ databases">
        <title>New cyanobacteria of genus Symplocastrum in benthos of Lake Baikal.</title>
        <authorList>
            <person name="Sorokovikova E."/>
            <person name="Tikhonova I."/>
            <person name="Krasnopeev A."/>
            <person name="Evseev P."/>
            <person name="Gladkikh A."/>
            <person name="Belykh O."/>
        </authorList>
    </citation>
    <scope>NUCLEOTIDE SEQUENCE</scope>
    <source>
        <strain evidence="9">BBK-W-15</strain>
    </source>
</reference>
<gene>
    <name evidence="9" type="ORF">NJ959_29475</name>
</gene>
<sequence>MRRRFAIPTSHAGKINVTPLIDVVMCLIIFYLLVGRLATDRQAGVQLPKASAGLEDSATSPLIINIVKGDQGNPAGVMIDGRTTDAATLRERLRLHAGSAPEKAPLVQIRADRRLNYASVSPILAACREVKLRNVLLTAQRPEGAP</sequence>
<evidence type="ECO:0000256" key="3">
    <source>
        <dbReference type="ARBA" id="ARBA00022475"/>
    </source>
</evidence>
<comment type="similarity">
    <text evidence="2 7">Belongs to the ExbD/TolR family.</text>
</comment>
<dbReference type="GO" id="GO:0005886">
    <property type="term" value="C:plasma membrane"/>
    <property type="evidence" value="ECO:0007669"/>
    <property type="project" value="UniProtKB-SubCell"/>
</dbReference>
<keyword evidence="4 7" id="KW-0812">Transmembrane</keyword>
<dbReference type="InterPro" id="IPR003400">
    <property type="entry name" value="ExbD"/>
</dbReference>
<accession>A0AAE3GXV1</accession>
<evidence type="ECO:0000256" key="2">
    <source>
        <dbReference type="ARBA" id="ARBA00005811"/>
    </source>
</evidence>
<comment type="subcellular location">
    <subcellularLocation>
        <location evidence="1">Cell membrane</location>
        <topology evidence="1">Single-pass membrane protein</topology>
    </subcellularLocation>
    <subcellularLocation>
        <location evidence="7">Cell membrane</location>
        <topology evidence="7">Single-pass type II membrane protein</topology>
    </subcellularLocation>
</comment>
<proteinExistence type="inferred from homology"/>
<evidence type="ECO:0000256" key="5">
    <source>
        <dbReference type="ARBA" id="ARBA00022989"/>
    </source>
</evidence>
<dbReference type="GO" id="GO:0022857">
    <property type="term" value="F:transmembrane transporter activity"/>
    <property type="evidence" value="ECO:0007669"/>
    <property type="project" value="InterPro"/>
</dbReference>
<evidence type="ECO:0000256" key="4">
    <source>
        <dbReference type="ARBA" id="ARBA00022692"/>
    </source>
</evidence>
<organism evidence="9 10">
    <name type="scientific">Limnofasciculus baicalensis BBK-W-15</name>
    <dbReference type="NCBI Taxonomy" id="2699891"/>
    <lineage>
        <taxon>Bacteria</taxon>
        <taxon>Bacillati</taxon>
        <taxon>Cyanobacteriota</taxon>
        <taxon>Cyanophyceae</taxon>
        <taxon>Coleofasciculales</taxon>
        <taxon>Coleofasciculaceae</taxon>
        <taxon>Limnofasciculus</taxon>
        <taxon>Limnofasciculus baicalensis</taxon>
    </lineage>
</organism>
<evidence type="ECO:0000256" key="7">
    <source>
        <dbReference type="RuleBase" id="RU003879"/>
    </source>
</evidence>
<evidence type="ECO:0000313" key="10">
    <source>
        <dbReference type="Proteomes" id="UP001204953"/>
    </source>
</evidence>
<evidence type="ECO:0000313" key="9">
    <source>
        <dbReference type="EMBL" id="MCP2732565.1"/>
    </source>
</evidence>
<evidence type="ECO:0000256" key="6">
    <source>
        <dbReference type="ARBA" id="ARBA00023136"/>
    </source>
</evidence>
<dbReference type="Proteomes" id="UP001204953">
    <property type="component" value="Unassembled WGS sequence"/>
</dbReference>
<dbReference type="RefSeq" id="WP_254015272.1">
    <property type="nucleotide sequence ID" value="NZ_JAMZMM010000662.1"/>
</dbReference>
<keyword evidence="6 8" id="KW-0472">Membrane</keyword>
<keyword evidence="7" id="KW-0813">Transport</keyword>
<dbReference type="PANTHER" id="PTHR30558">
    <property type="entry name" value="EXBD MEMBRANE COMPONENT OF PMF-DRIVEN MACROMOLECULE IMPORT SYSTEM"/>
    <property type="match status" value="1"/>
</dbReference>
<comment type="caution">
    <text evidence="9">The sequence shown here is derived from an EMBL/GenBank/DDBJ whole genome shotgun (WGS) entry which is preliminary data.</text>
</comment>